<reference evidence="17 18" key="1">
    <citation type="journal article" date="2009" name="Science">
        <title>Genome sequence, comparative analysis, and population genetics of the domestic horse.</title>
        <authorList>
            <consortium name="Broad Institute Genome Sequencing Platform"/>
            <consortium name="Broad Institute Whole Genome Assembly Team"/>
            <person name="Wade C.M."/>
            <person name="Giulotto E."/>
            <person name="Sigurdsson S."/>
            <person name="Zoli M."/>
            <person name="Gnerre S."/>
            <person name="Imsland F."/>
            <person name="Lear T.L."/>
            <person name="Adelson D.L."/>
            <person name="Bailey E."/>
            <person name="Bellone R.R."/>
            <person name="Bloecker H."/>
            <person name="Distl O."/>
            <person name="Edgar R.C."/>
            <person name="Garber M."/>
            <person name="Leeb T."/>
            <person name="Mauceli E."/>
            <person name="MacLeod J.N."/>
            <person name="Penedo M.C.T."/>
            <person name="Raison J.M."/>
            <person name="Sharpe T."/>
            <person name="Vogel J."/>
            <person name="Andersson L."/>
            <person name="Antczak D.F."/>
            <person name="Biagi T."/>
            <person name="Binns M.M."/>
            <person name="Chowdhary B.P."/>
            <person name="Coleman S.J."/>
            <person name="Della Valle G."/>
            <person name="Fryc S."/>
            <person name="Guerin G."/>
            <person name="Hasegawa T."/>
            <person name="Hill E.W."/>
            <person name="Jurka J."/>
            <person name="Kiialainen A."/>
            <person name="Lindgren G."/>
            <person name="Liu J."/>
            <person name="Magnani E."/>
            <person name="Mickelson J.R."/>
            <person name="Murray J."/>
            <person name="Nergadze S.G."/>
            <person name="Onofrio R."/>
            <person name="Pedroni S."/>
            <person name="Piras M.F."/>
            <person name="Raudsepp T."/>
            <person name="Rocchi M."/>
            <person name="Roeed K.H."/>
            <person name="Ryder O.A."/>
            <person name="Searle S."/>
            <person name="Skow L."/>
            <person name="Swinburne J.E."/>
            <person name="Syvaenen A.C."/>
            <person name="Tozaki T."/>
            <person name="Valberg S.J."/>
            <person name="Vaudin M."/>
            <person name="White J.R."/>
            <person name="Zody M.C."/>
            <person name="Lander E.S."/>
            <person name="Lindblad-Toh K."/>
        </authorList>
    </citation>
    <scope>NUCLEOTIDE SEQUENCE [LARGE SCALE GENOMIC DNA]</scope>
    <source>
        <strain evidence="17 18">Thoroughbred</strain>
    </source>
</reference>
<evidence type="ECO:0000256" key="11">
    <source>
        <dbReference type="ARBA" id="ARBA00076441"/>
    </source>
</evidence>
<keyword evidence="3" id="KW-0963">Cytoplasm</keyword>
<evidence type="ECO:0000256" key="2">
    <source>
        <dbReference type="ARBA" id="ARBA00004604"/>
    </source>
</evidence>
<dbReference type="GO" id="GO:0003727">
    <property type="term" value="F:single-stranded RNA binding"/>
    <property type="evidence" value="ECO:0000318"/>
    <property type="project" value="GO_Central"/>
</dbReference>
<comment type="subcellular location">
    <subcellularLocation>
        <location evidence="1">Cytoplasm</location>
        <location evidence="1">Stress granule</location>
    </subcellularLocation>
    <subcellularLocation>
        <location evidence="2">Nucleus</location>
        <location evidence="2">Nucleolus</location>
    </subcellularLocation>
</comment>
<evidence type="ECO:0000256" key="14">
    <source>
        <dbReference type="SAM" id="MobiDB-lite"/>
    </source>
</evidence>
<evidence type="ECO:0000256" key="4">
    <source>
        <dbReference type="ARBA" id="ARBA00022741"/>
    </source>
</evidence>
<evidence type="ECO:0000256" key="3">
    <source>
        <dbReference type="ARBA" id="ARBA00022490"/>
    </source>
</evidence>
<dbReference type="STRING" id="9796.ENSECAP00000050772"/>
<dbReference type="GeneTree" id="ENSGT01150000286982"/>
<sequence>MRKNRSSTIQQFIKAPDQKENNKNTELSPEDLELGKLSDNEFRAALIKKLNEVERKIEKQAEFWSYFTKEIEIIKKNQTELLEMKNTMDQIKQNTDSLNARVDNIEEQISIIEDRQAEWLQTEEERELRIKTNEENLQEIMDSMRSKNIRIIGIPENMEKRNGEEGVLNEIMEEHFPNVGINGEMCVEEGFRSPRFLNVKRPTSRHIIVKLANRNDKERILREVRKKKRTTYKGAPIRLSAHFPTETIQARREWSDIFKALKDKNLQPRILYPARISFTYEGEIKSFPDKQKLREFVTKSPPLQEILKKALILEKRKKGERGHNPQTRETDG</sequence>
<dbReference type="FunFam" id="3.30.70.1820:FF:000002">
    <property type="entry name" value="LINE-1 retrotransposable element ORF1 protein"/>
    <property type="match status" value="1"/>
</dbReference>
<keyword evidence="4" id="KW-0547">Nucleotide-binding</keyword>
<reference evidence="17" key="2">
    <citation type="submission" date="2025-08" db="UniProtKB">
        <authorList>
            <consortium name="Ensembl"/>
        </authorList>
    </citation>
    <scope>IDENTIFICATION</scope>
    <source>
        <strain evidence="17">Thoroughbred</strain>
    </source>
</reference>
<organism evidence="17 18">
    <name type="scientific">Equus caballus</name>
    <name type="common">Horse</name>
    <dbReference type="NCBI Taxonomy" id="9796"/>
    <lineage>
        <taxon>Eukaryota</taxon>
        <taxon>Metazoa</taxon>
        <taxon>Chordata</taxon>
        <taxon>Craniata</taxon>
        <taxon>Vertebrata</taxon>
        <taxon>Euteleostomi</taxon>
        <taxon>Mammalia</taxon>
        <taxon>Eutheria</taxon>
        <taxon>Laurasiatheria</taxon>
        <taxon>Perissodactyla</taxon>
        <taxon>Equidae</taxon>
        <taxon>Equus</taxon>
    </lineage>
</organism>
<dbReference type="PaxDb" id="9796-ENSECAP00000050772"/>
<protein>
    <recommendedName>
        <fullName evidence="10">LINE-1 retrotransposable element ORF1 protein</fullName>
    </recommendedName>
    <alternativeName>
        <fullName evidence="11">LINE retrotransposable element 1</fullName>
    </alternativeName>
    <alternativeName>
        <fullName evidence="12">LINE1 retrotransposable element 1</fullName>
    </alternativeName>
</protein>
<evidence type="ECO:0000256" key="6">
    <source>
        <dbReference type="ARBA" id="ARBA00023054"/>
    </source>
</evidence>
<dbReference type="Bgee" id="ENSECAG00000042997">
    <property type="expression patterns" value="Expressed in inner cell mass and 13 other cell types or tissues"/>
</dbReference>
<dbReference type="PANTHER" id="PTHR11505">
    <property type="entry name" value="L1 TRANSPOSABLE ELEMENT-RELATED"/>
    <property type="match status" value="1"/>
</dbReference>
<evidence type="ECO:0000256" key="1">
    <source>
        <dbReference type="ARBA" id="ARBA00004210"/>
    </source>
</evidence>
<dbReference type="Pfam" id="PF17490">
    <property type="entry name" value="Tnp_22_dsRBD"/>
    <property type="match status" value="1"/>
</dbReference>
<evidence type="ECO:0000256" key="10">
    <source>
        <dbReference type="ARBA" id="ARBA00067412"/>
    </source>
</evidence>
<keyword evidence="7" id="KW-0539">Nucleus</keyword>
<accession>A0A5F5PQY4</accession>
<evidence type="ECO:0000259" key="16">
    <source>
        <dbReference type="Pfam" id="PF17490"/>
    </source>
</evidence>
<evidence type="ECO:0000256" key="13">
    <source>
        <dbReference type="SAM" id="Coils"/>
    </source>
</evidence>
<evidence type="ECO:0000259" key="15">
    <source>
        <dbReference type="Pfam" id="PF02994"/>
    </source>
</evidence>
<dbReference type="FunFam" id="1.20.5.390:FF:000005">
    <property type="entry name" value="LINE-1 retrotransposable element ORF1 protein"/>
    <property type="match status" value="1"/>
</dbReference>
<dbReference type="InterPro" id="IPR004244">
    <property type="entry name" value="Transposase_22"/>
</dbReference>
<evidence type="ECO:0000313" key="18">
    <source>
        <dbReference type="Proteomes" id="UP000002281"/>
    </source>
</evidence>
<proteinExistence type="inferred from homology"/>
<evidence type="ECO:0000256" key="8">
    <source>
        <dbReference type="ARBA" id="ARBA00060281"/>
    </source>
</evidence>
<dbReference type="Proteomes" id="UP000002281">
    <property type="component" value="Chromosome 31"/>
</dbReference>
<dbReference type="InterPro" id="IPR035300">
    <property type="entry name" value="L1_dsRBD"/>
</dbReference>
<dbReference type="GO" id="GO:0010494">
    <property type="term" value="C:cytoplasmic stress granule"/>
    <property type="evidence" value="ECO:0007669"/>
    <property type="project" value="UniProtKB-SubCell"/>
</dbReference>
<dbReference type="GO" id="GO:0032197">
    <property type="term" value="P:retrotransposition"/>
    <property type="evidence" value="ECO:0000318"/>
    <property type="project" value="GO_Central"/>
</dbReference>
<evidence type="ECO:0000313" key="17">
    <source>
        <dbReference type="Ensembl" id="ENSECAP00000050772.2"/>
    </source>
</evidence>
<comment type="function">
    <text evidence="8">Nucleic acid-binding protein which is essential for retrotransposition of LINE-1 elements in the genome. Functions as a nucleic acid chaperone binding its own transcript and therefore preferentially mobilizing the transcript from which they are encoded.</text>
</comment>
<evidence type="ECO:0000256" key="5">
    <source>
        <dbReference type="ARBA" id="ARBA00022843"/>
    </source>
</evidence>
<keyword evidence="18" id="KW-1185">Reference proteome</keyword>
<feature type="compositionally biased region" description="Polar residues" evidence="14">
    <location>
        <begin position="1"/>
        <end position="11"/>
    </location>
</feature>
<keyword evidence="5" id="KW-0832">Ubl conjugation</keyword>
<dbReference type="GO" id="GO:0005730">
    <property type="term" value="C:nucleolus"/>
    <property type="evidence" value="ECO:0007669"/>
    <property type="project" value="UniProtKB-SubCell"/>
</dbReference>
<dbReference type="GO" id="GO:0000166">
    <property type="term" value="F:nucleotide binding"/>
    <property type="evidence" value="ECO:0007669"/>
    <property type="project" value="UniProtKB-KW"/>
</dbReference>
<dbReference type="Gene3D" id="3.30.70.1820">
    <property type="entry name" value="L1 transposable element, RRM domain"/>
    <property type="match status" value="1"/>
</dbReference>
<dbReference type="GO" id="GO:1990904">
    <property type="term" value="C:ribonucleoprotein complex"/>
    <property type="evidence" value="ECO:0000318"/>
    <property type="project" value="GO_Central"/>
</dbReference>
<keyword evidence="6 13" id="KW-0175">Coiled coil</keyword>
<dbReference type="FunCoup" id="A0A5F5PQY4">
    <property type="interactions" value="10"/>
</dbReference>
<name>A0A5F5PQY4_HORSE</name>
<dbReference type="Pfam" id="PF02994">
    <property type="entry name" value="Transposase_22"/>
    <property type="match status" value="1"/>
</dbReference>
<feature type="domain" description="L1 transposable element RRM" evidence="15">
    <location>
        <begin position="148"/>
        <end position="241"/>
    </location>
</feature>
<dbReference type="AlphaFoldDB" id="A0A5F5PQY4"/>
<feature type="domain" description="L1 transposable element dsRBD-like" evidence="16">
    <location>
        <begin position="246"/>
        <end position="308"/>
    </location>
</feature>
<dbReference type="InterPro" id="IPR042566">
    <property type="entry name" value="L1_C"/>
</dbReference>
<evidence type="ECO:0000256" key="7">
    <source>
        <dbReference type="ARBA" id="ARBA00023242"/>
    </source>
</evidence>
<dbReference type="Gene3D" id="1.20.5.390">
    <property type="entry name" value="L1 transposable element, trimerization domain"/>
    <property type="match status" value="1"/>
</dbReference>
<dbReference type="Ensembl" id="ENSECAT00000065848.2">
    <property type="protein sequence ID" value="ENSECAP00000050772.2"/>
    <property type="gene ID" value="ENSECAG00000042997.2"/>
</dbReference>
<evidence type="ECO:0000256" key="9">
    <source>
        <dbReference type="ARBA" id="ARBA00061640"/>
    </source>
</evidence>
<dbReference type="InterPro" id="IPR043636">
    <property type="entry name" value="L1_RRM_dom"/>
</dbReference>
<dbReference type="FunFam" id="3.30.250.20:FF:000005">
    <property type="entry name" value="LINE-1 retrotransposable element ORF1 protein"/>
    <property type="match status" value="1"/>
</dbReference>
<comment type="similarity">
    <text evidence="9">Belongs to the transposase 22 family.</text>
</comment>
<dbReference type="InParanoid" id="A0A5F5PQY4"/>
<evidence type="ECO:0000256" key="12">
    <source>
        <dbReference type="ARBA" id="ARBA00078321"/>
    </source>
</evidence>
<feature type="coiled-coil region" evidence="13">
    <location>
        <begin position="74"/>
        <end position="115"/>
    </location>
</feature>
<dbReference type="Gene3D" id="3.30.250.20">
    <property type="entry name" value="L1 transposable element, C-terminal domain"/>
    <property type="match status" value="1"/>
</dbReference>
<feature type="region of interest" description="Disordered" evidence="14">
    <location>
        <begin position="1"/>
        <end position="26"/>
    </location>
</feature>
<reference evidence="17" key="3">
    <citation type="submission" date="2025-09" db="UniProtKB">
        <authorList>
            <consortium name="Ensembl"/>
        </authorList>
    </citation>
    <scope>IDENTIFICATION</scope>
    <source>
        <strain evidence="17">Thoroughbred</strain>
    </source>
</reference>